<dbReference type="InterPro" id="IPR019660">
    <property type="entry name" value="Put_sensory_transdc_reg_YbjN"/>
</dbReference>
<gene>
    <name evidence="2" type="ORF">JG540_05890</name>
</gene>
<sequence>MDAQPEPLEGGTPLAGTTPLAATEPGAASAPETAAPLAAAEPGAIAAPGAAAEPVLPLSRERLLAACTEEGWRHRIGPEGELRTTWNLDEFAFYLRGPAQEVLLVRGTWHLGLGLGHLETLRGFIEAQHRLRPWPQAHYELDDDGALRVVTVQALDATVGVTDSQLRQHVLDSVSAAASFFGALATELGVEEEP</sequence>
<evidence type="ECO:0000256" key="1">
    <source>
        <dbReference type="SAM" id="MobiDB-lite"/>
    </source>
</evidence>
<proteinExistence type="predicted"/>
<dbReference type="Proteomes" id="UP000595895">
    <property type="component" value="Chromosome"/>
</dbReference>
<dbReference type="EMBL" id="CP066802">
    <property type="protein sequence ID" value="QQM66639.1"/>
    <property type="molecule type" value="Genomic_DNA"/>
</dbReference>
<protein>
    <submittedName>
        <fullName evidence="2">YbjN domain-containing protein</fullName>
    </submittedName>
</protein>
<evidence type="ECO:0000313" key="3">
    <source>
        <dbReference type="Proteomes" id="UP000595895"/>
    </source>
</evidence>
<feature type="compositionally biased region" description="Low complexity" evidence="1">
    <location>
        <begin position="7"/>
        <end position="35"/>
    </location>
</feature>
<organism evidence="2 3">
    <name type="scientific">Actinomyces weissii</name>
    <dbReference type="NCBI Taxonomy" id="675090"/>
    <lineage>
        <taxon>Bacteria</taxon>
        <taxon>Bacillati</taxon>
        <taxon>Actinomycetota</taxon>
        <taxon>Actinomycetes</taxon>
        <taxon>Actinomycetales</taxon>
        <taxon>Actinomycetaceae</taxon>
        <taxon>Actinomyces</taxon>
    </lineage>
</organism>
<reference evidence="2 3" key="1">
    <citation type="submission" date="2020-12" db="EMBL/GenBank/DDBJ databases">
        <authorList>
            <person name="Zhou J."/>
        </authorList>
    </citation>
    <scope>NUCLEOTIDE SEQUENCE [LARGE SCALE GENOMIC DNA]</scope>
    <source>
        <strain evidence="2 3">CCUG 61299</strain>
    </source>
</reference>
<feature type="region of interest" description="Disordered" evidence="1">
    <location>
        <begin position="1"/>
        <end position="35"/>
    </location>
</feature>
<evidence type="ECO:0000313" key="2">
    <source>
        <dbReference type="EMBL" id="QQM66639.1"/>
    </source>
</evidence>
<name>A0A7T7M829_9ACTO</name>
<dbReference type="RefSeq" id="WP_200274729.1">
    <property type="nucleotide sequence ID" value="NZ_CP066802.1"/>
</dbReference>
<dbReference type="Pfam" id="PF10722">
    <property type="entry name" value="YbjN"/>
    <property type="match status" value="1"/>
</dbReference>
<keyword evidence="3" id="KW-1185">Reference proteome</keyword>
<dbReference type="KEGG" id="awe:JG540_05890"/>
<accession>A0A7T7M829</accession>
<dbReference type="AlphaFoldDB" id="A0A7T7M829"/>